<dbReference type="Pfam" id="PF00753">
    <property type="entry name" value="Lactamase_B"/>
    <property type="match status" value="1"/>
</dbReference>
<dbReference type="PANTHER" id="PTHR42978:SF6">
    <property type="entry name" value="QUORUM-QUENCHING LACTONASE YTNP-RELATED"/>
    <property type="match status" value="1"/>
</dbReference>
<evidence type="ECO:0000259" key="5">
    <source>
        <dbReference type="SMART" id="SM00849"/>
    </source>
</evidence>
<dbReference type="InterPro" id="IPR051013">
    <property type="entry name" value="MBL_superfamily_lactonases"/>
</dbReference>
<dbReference type="SUPFAM" id="SSF56281">
    <property type="entry name" value="Metallo-hydrolase/oxidoreductase"/>
    <property type="match status" value="1"/>
</dbReference>
<name>A0A855WVM8_9BACT</name>
<dbReference type="Proteomes" id="UP000250918">
    <property type="component" value="Unassembled WGS sequence"/>
</dbReference>
<dbReference type="PANTHER" id="PTHR42978">
    <property type="entry name" value="QUORUM-QUENCHING LACTONASE YTNP-RELATED-RELATED"/>
    <property type="match status" value="1"/>
</dbReference>
<dbReference type="GO" id="GO:0046872">
    <property type="term" value="F:metal ion binding"/>
    <property type="evidence" value="ECO:0007669"/>
    <property type="project" value="UniProtKB-KW"/>
</dbReference>
<dbReference type="InterPro" id="IPR001279">
    <property type="entry name" value="Metallo-B-lactamas"/>
</dbReference>
<accession>A0A855WVM8</accession>
<feature type="domain" description="Metallo-beta-lactamase" evidence="5">
    <location>
        <begin position="47"/>
        <end position="249"/>
    </location>
</feature>
<sequence length="277" mass="30854">MIFGSFEIRAFVEQHFRLDGGAMFGVIPKAMWSRLVPADENNLIEMTTNLFVLKADGKTFMFDAGLGDTLTDREKKVYGTTGASSLDSGLATLGLSPEKIDYVLLTHLHTDHCGGAVKKVDGRYVPRFPNARYVVSRKEWEVAIHPDERTSAVYIPDRLLPLQKAGQLDLIDGTTELMPGIRLVHTGGHSEGHYAIEMTSGCQSVFYYADIFPSPHHLKVPFVPATDIYPVTSMEVKRATLPRIVNQNVVMAFDHDTQHPLMRVKEIDGKLVTEPVE</sequence>
<keyword evidence="2" id="KW-0479">Metal-binding</keyword>
<comment type="similarity">
    <text evidence="1">Belongs to the metallo-beta-lactamase superfamily.</text>
</comment>
<dbReference type="InterPro" id="IPR036866">
    <property type="entry name" value="RibonucZ/Hydroxyglut_hydro"/>
</dbReference>
<protein>
    <recommendedName>
        <fullName evidence="5">Metallo-beta-lactamase domain-containing protein</fullName>
    </recommendedName>
</protein>
<dbReference type="Gene3D" id="3.60.15.10">
    <property type="entry name" value="Ribonuclease Z/Hydroxyacylglutathione hydrolase-like"/>
    <property type="match status" value="1"/>
</dbReference>
<keyword evidence="3" id="KW-0378">Hydrolase</keyword>
<evidence type="ECO:0000256" key="3">
    <source>
        <dbReference type="ARBA" id="ARBA00022801"/>
    </source>
</evidence>
<evidence type="ECO:0000256" key="4">
    <source>
        <dbReference type="ARBA" id="ARBA00022833"/>
    </source>
</evidence>
<dbReference type="AlphaFoldDB" id="A0A855WVM8"/>
<proteinExistence type="inferred from homology"/>
<reference evidence="6 7" key="1">
    <citation type="journal article" date="2018" name="ISME J.">
        <title>A methanotrophic archaeon couples anaerobic oxidation of methane to Fe(III) reduction.</title>
        <authorList>
            <person name="Cai C."/>
            <person name="Leu A.O."/>
            <person name="Xie G.J."/>
            <person name="Guo J."/>
            <person name="Feng Y."/>
            <person name="Zhao J.X."/>
            <person name="Tyson G.W."/>
            <person name="Yuan Z."/>
            <person name="Hu S."/>
        </authorList>
    </citation>
    <scope>NUCLEOTIDE SEQUENCE [LARGE SCALE GENOMIC DNA]</scope>
    <source>
        <strain evidence="6">FeB_12</strain>
    </source>
</reference>
<dbReference type="EMBL" id="PQAP01000214">
    <property type="protein sequence ID" value="PWB68142.1"/>
    <property type="molecule type" value="Genomic_DNA"/>
</dbReference>
<gene>
    <name evidence="6" type="ORF">C3F09_12230</name>
</gene>
<dbReference type="GO" id="GO:0016787">
    <property type="term" value="F:hydrolase activity"/>
    <property type="evidence" value="ECO:0007669"/>
    <property type="project" value="UniProtKB-KW"/>
</dbReference>
<keyword evidence="4" id="KW-0862">Zinc</keyword>
<evidence type="ECO:0000313" key="7">
    <source>
        <dbReference type="Proteomes" id="UP000250918"/>
    </source>
</evidence>
<comment type="caution">
    <text evidence="6">The sequence shown here is derived from an EMBL/GenBank/DDBJ whole genome shotgun (WGS) entry which is preliminary data.</text>
</comment>
<evidence type="ECO:0000256" key="2">
    <source>
        <dbReference type="ARBA" id="ARBA00022723"/>
    </source>
</evidence>
<organism evidence="6 7">
    <name type="scientific">candidate division GN15 bacterium</name>
    <dbReference type="NCBI Taxonomy" id="2072418"/>
    <lineage>
        <taxon>Bacteria</taxon>
        <taxon>candidate division GN15</taxon>
    </lineage>
</organism>
<evidence type="ECO:0000256" key="1">
    <source>
        <dbReference type="ARBA" id="ARBA00007749"/>
    </source>
</evidence>
<dbReference type="SMART" id="SM00849">
    <property type="entry name" value="Lactamase_B"/>
    <property type="match status" value="1"/>
</dbReference>
<evidence type="ECO:0000313" key="6">
    <source>
        <dbReference type="EMBL" id="PWB68142.1"/>
    </source>
</evidence>